<dbReference type="Pfam" id="PF12781">
    <property type="entry name" value="AAA_9"/>
    <property type="match status" value="1"/>
</dbReference>
<dbReference type="EMBL" id="FN649734">
    <property type="protein sequence ID" value="CBJ30911.1"/>
    <property type="molecule type" value="Genomic_DNA"/>
</dbReference>
<evidence type="ECO:0000259" key="18">
    <source>
        <dbReference type="SMART" id="SM00382"/>
    </source>
</evidence>
<keyword evidence="8" id="KW-0067">ATP-binding</keyword>
<dbReference type="InterPro" id="IPR017868">
    <property type="entry name" value="Filamin/ABP280_repeat-like"/>
</dbReference>
<dbReference type="InterPro" id="IPR004273">
    <property type="entry name" value="Dynein_heavy_D6_P-loop"/>
</dbReference>
<dbReference type="FunFam" id="1.10.287.2620:FF:000002">
    <property type="entry name" value="Dynein heavy chain 2, axonemal"/>
    <property type="match status" value="1"/>
</dbReference>
<keyword evidence="6" id="KW-0677">Repeat</keyword>
<dbReference type="SMART" id="SM00557">
    <property type="entry name" value="IG_FLMN"/>
    <property type="match status" value="1"/>
</dbReference>
<keyword evidence="9" id="KW-0243">Dynein</keyword>
<evidence type="ECO:0000256" key="10">
    <source>
        <dbReference type="ARBA" id="ARBA00023054"/>
    </source>
</evidence>
<evidence type="ECO:0000256" key="11">
    <source>
        <dbReference type="ARBA" id="ARBA00023069"/>
    </source>
</evidence>
<dbReference type="InterPro" id="IPR013783">
    <property type="entry name" value="Ig-like_fold"/>
</dbReference>
<dbReference type="Gene3D" id="1.10.287.2620">
    <property type="match status" value="1"/>
</dbReference>
<evidence type="ECO:0000256" key="17">
    <source>
        <dbReference type="SAM" id="MobiDB-lite"/>
    </source>
</evidence>
<feature type="coiled-coil region" evidence="16">
    <location>
        <begin position="2378"/>
        <end position="2416"/>
    </location>
</feature>
<dbReference type="CDD" id="cd00102">
    <property type="entry name" value="IPT"/>
    <property type="match status" value="1"/>
</dbReference>
<dbReference type="Pfam" id="PF17852">
    <property type="entry name" value="Dynein_AAA_lid"/>
    <property type="match status" value="1"/>
</dbReference>
<dbReference type="GO" id="GO:0005930">
    <property type="term" value="C:axoneme"/>
    <property type="evidence" value="ECO:0007669"/>
    <property type="project" value="UniProtKB-SubCell"/>
</dbReference>
<feature type="coiled-coil region" evidence="16">
    <location>
        <begin position="2604"/>
        <end position="2652"/>
    </location>
</feature>
<dbReference type="SUPFAM" id="SSF81296">
    <property type="entry name" value="E set domains"/>
    <property type="match status" value="1"/>
</dbReference>
<dbReference type="eggNOG" id="KOG3595">
    <property type="taxonomic scope" value="Eukaryota"/>
</dbReference>
<feature type="repeat" description="Filamin" evidence="15">
    <location>
        <begin position="219"/>
        <end position="355"/>
    </location>
</feature>
<keyword evidence="3" id="KW-0880">Kelch repeat</keyword>
<dbReference type="FunFam" id="1.20.920.30:FF:000002">
    <property type="entry name" value="Dynein axonemal heavy chain 3"/>
    <property type="match status" value="1"/>
</dbReference>
<evidence type="ECO:0000256" key="14">
    <source>
        <dbReference type="ARBA" id="ARBA00023273"/>
    </source>
</evidence>
<dbReference type="InterPro" id="IPR043157">
    <property type="entry name" value="Dynein_AAA1S"/>
</dbReference>
<dbReference type="Gene3D" id="1.20.920.20">
    <property type="match status" value="1"/>
</dbReference>
<accession>D7FRX0</accession>
<dbReference type="Proteomes" id="UP000002630">
    <property type="component" value="Linkage Group LG09"/>
</dbReference>
<dbReference type="InterPro" id="IPR024743">
    <property type="entry name" value="Dynein_HC_stalk"/>
</dbReference>
<keyword evidence="7" id="KW-0547">Nucleotide-binding</keyword>
<dbReference type="GO" id="GO:0005524">
    <property type="term" value="F:ATP binding"/>
    <property type="evidence" value="ECO:0007669"/>
    <property type="project" value="UniProtKB-KW"/>
</dbReference>
<dbReference type="Pfam" id="PF03028">
    <property type="entry name" value="Dynein_heavy"/>
    <property type="match status" value="1"/>
</dbReference>
<dbReference type="Gene3D" id="1.10.8.710">
    <property type="match status" value="1"/>
</dbReference>
<dbReference type="Gene3D" id="1.20.58.1120">
    <property type="match status" value="1"/>
</dbReference>
<dbReference type="FunFam" id="3.40.50.300:FF:000738">
    <property type="entry name" value="Dynein heavy chain axonemal"/>
    <property type="match status" value="1"/>
</dbReference>
<keyword evidence="20" id="KW-1185">Reference proteome</keyword>
<comment type="similarity">
    <text evidence="2">Belongs to the dynein heavy chain family.</text>
</comment>
<dbReference type="OrthoDB" id="424310at2759"/>
<dbReference type="Gene3D" id="2.120.10.80">
    <property type="entry name" value="Kelch-type beta propeller"/>
    <property type="match status" value="1"/>
</dbReference>
<dbReference type="InterPro" id="IPR015915">
    <property type="entry name" value="Kelch-typ_b-propeller"/>
</dbReference>
<dbReference type="STRING" id="2880.D7FRX0"/>
<dbReference type="Pfam" id="PF24681">
    <property type="entry name" value="Kelch_KLHDC2_KLHL20_DRC7"/>
    <property type="match status" value="1"/>
</dbReference>
<evidence type="ECO:0000256" key="3">
    <source>
        <dbReference type="ARBA" id="ARBA00022441"/>
    </source>
</evidence>
<feature type="domain" description="AAA+ ATPase" evidence="18">
    <location>
        <begin position="2119"/>
        <end position="2308"/>
    </location>
</feature>
<dbReference type="EMBL" id="FN648402">
    <property type="protein sequence ID" value="CBJ30911.1"/>
    <property type="molecule type" value="Genomic_DNA"/>
</dbReference>
<keyword evidence="13" id="KW-0206">Cytoskeleton</keyword>
<dbReference type="FunFam" id="3.40.50.300:FF:001275">
    <property type="entry name" value="Dynein heavy chain, putative"/>
    <property type="match status" value="1"/>
</dbReference>
<name>D7FRX0_ECTSI</name>
<dbReference type="Gene3D" id="1.20.920.30">
    <property type="match status" value="1"/>
</dbReference>
<dbReference type="PROSITE" id="PS50194">
    <property type="entry name" value="FILAMIN_REPEAT"/>
    <property type="match status" value="1"/>
</dbReference>
<dbReference type="GO" id="GO:0051959">
    <property type="term" value="F:dynein light intermediate chain binding"/>
    <property type="evidence" value="ECO:0007669"/>
    <property type="project" value="InterPro"/>
</dbReference>
<evidence type="ECO:0000256" key="2">
    <source>
        <dbReference type="ARBA" id="ARBA00008887"/>
    </source>
</evidence>
<dbReference type="Gene3D" id="1.20.140.100">
    <property type="entry name" value="Dynein heavy chain, N-terminal domain 2"/>
    <property type="match status" value="1"/>
</dbReference>
<dbReference type="Gene3D" id="3.40.50.300">
    <property type="entry name" value="P-loop containing nucleotide triphosphate hydrolases"/>
    <property type="match status" value="5"/>
</dbReference>
<keyword evidence="5" id="KW-0493">Microtubule</keyword>
<dbReference type="InterPro" id="IPR013602">
    <property type="entry name" value="Dynein_heavy_linker"/>
</dbReference>
<dbReference type="Pfam" id="PF12777">
    <property type="entry name" value="MT"/>
    <property type="match status" value="1"/>
</dbReference>
<dbReference type="InterPro" id="IPR043160">
    <property type="entry name" value="Dynein_C_barrel"/>
</dbReference>
<dbReference type="PANTHER" id="PTHR45703:SF8">
    <property type="entry name" value="DYNEINS HEAVY CHAIN"/>
    <property type="match status" value="1"/>
</dbReference>
<dbReference type="GO" id="GO:0008569">
    <property type="term" value="F:minus-end-directed microtubule motor activity"/>
    <property type="evidence" value="ECO:0007669"/>
    <property type="project" value="InterPro"/>
</dbReference>
<dbReference type="InterPro" id="IPR001298">
    <property type="entry name" value="Filamin/ABP280_rpt"/>
</dbReference>
<evidence type="ECO:0000256" key="8">
    <source>
        <dbReference type="ARBA" id="ARBA00022840"/>
    </source>
</evidence>
<dbReference type="Pfam" id="PF17857">
    <property type="entry name" value="AAA_lid_1"/>
    <property type="match status" value="1"/>
</dbReference>
<dbReference type="Gene3D" id="2.60.40.10">
    <property type="entry name" value="Immunoglobulins"/>
    <property type="match status" value="1"/>
</dbReference>
<dbReference type="Pfam" id="PF18198">
    <property type="entry name" value="AAA_lid_11"/>
    <property type="match status" value="1"/>
</dbReference>
<dbReference type="Gene3D" id="1.10.8.1220">
    <property type="match status" value="1"/>
</dbReference>
<dbReference type="FunFam" id="3.40.50.300:FF:000049">
    <property type="entry name" value="Dynein, axonemal, heavy chain 5"/>
    <property type="match status" value="1"/>
</dbReference>
<dbReference type="InterPro" id="IPR026983">
    <property type="entry name" value="DHC"/>
</dbReference>
<dbReference type="SMART" id="SM00382">
    <property type="entry name" value="AAA"/>
    <property type="match status" value="3"/>
</dbReference>
<dbReference type="Pfam" id="PF18199">
    <property type="entry name" value="Dynein_C"/>
    <property type="match status" value="1"/>
</dbReference>
<evidence type="ECO:0000256" key="7">
    <source>
        <dbReference type="ARBA" id="ARBA00022741"/>
    </source>
</evidence>
<evidence type="ECO:0000256" key="1">
    <source>
        <dbReference type="ARBA" id="ARBA00004430"/>
    </source>
</evidence>
<dbReference type="GO" id="GO:0007018">
    <property type="term" value="P:microtubule-based movement"/>
    <property type="evidence" value="ECO:0007669"/>
    <property type="project" value="InterPro"/>
</dbReference>
<dbReference type="Gene3D" id="1.20.1270.280">
    <property type="match status" value="1"/>
</dbReference>
<dbReference type="Gene3D" id="6.10.140.1060">
    <property type="match status" value="1"/>
</dbReference>
<organism evidence="19 20">
    <name type="scientific">Ectocarpus siliculosus</name>
    <name type="common">Brown alga</name>
    <name type="synonym">Conferva siliculosa</name>
    <dbReference type="NCBI Taxonomy" id="2880"/>
    <lineage>
        <taxon>Eukaryota</taxon>
        <taxon>Sar</taxon>
        <taxon>Stramenopiles</taxon>
        <taxon>Ochrophyta</taxon>
        <taxon>PX clade</taxon>
        <taxon>Phaeophyceae</taxon>
        <taxon>Ectocarpales</taxon>
        <taxon>Ectocarpaceae</taxon>
        <taxon>Ectocarpus</taxon>
    </lineage>
</organism>
<feature type="compositionally biased region" description="Gly residues" evidence="17">
    <location>
        <begin position="3071"/>
        <end position="3081"/>
    </location>
</feature>
<dbReference type="Pfam" id="PF12774">
    <property type="entry name" value="AAA_6"/>
    <property type="match status" value="1"/>
</dbReference>
<feature type="coiled-coil region" evidence="16">
    <location>
        <begin position="480"/>
        <end position="540"/>
    </location>
</feature>
<dbReference type="InterPro" id="IPR003593">
    <property type="entry name" value="AAA+_ATPase"/>
</dbReference>
<dbReference type="InterPro" id="IPR041589">
    <property type="entry name" value="DNAH3_AAA_lid_1"/>
</dbReference>
<dbReference type="InterPro" id="IPR035699">
    <property type="entry name" value="AAA_6"/>
</dbReference>
<dbReference type="PANTHER" id="PTHR45703">
    <property type="entry name" value="DYNEIN HEAVY CHAIN"/>
    <property type="match status" value="1"/>
</dbReference>
<evidence type="ECO:0000256" key="9">
    <source>
        <dbReference type="ARBA" id="ARBA00023017"/>
    </source>
</evidence>
<dbReference type="Gene3D" id="1.10.472.130">
    <property type="match status" value="1"/>
</dbReference>
<evidence type="ECO:0000256" key="15">
    <source>
        <dbReference type="PROSITE-ProRule" id="PRU00087"/>
    </source>
</evidence>
<keyword evidence="14" id="KW-0966">Cell projection</keyword>
<dbReference type="SUPFAM" id="SSF52540">
    <property type="entry name" value="P-loop containing nucleoside triphosphate hydrolases"/>
    <property type="match status" value="4"/>
</dbReference>
<dbReference type="InterPro" id="IPR042222">
    <property type="entry name" value="Dynein_2_N"/>
</dbReference>
<dbReference type="SUPFAM" id="SSF117281">
    <property type="entry name" value="Kelch motif"/>
    <property type="match status" value="1"/>
</dbReference>
<evidence type="ECO:0000256" key="6">
    <source>
        <dbReference type="ARBA" id="ARBA00022737"/>
    </source>
</evidence>
<keyword evidence="12" id="KW-0505">Motor protein</keyword>
<dbReference type="InParanoid" id="D7FRX0"/>
<dbReference type="Pfam" id="PF00630">
    <property type="entry name" value="Filamin"/>
    <property type="match status" value="1"/>
</dbReference>
<evidence type="ECO:0000256" key="13">
    <source>
        <dbReference type="ARBA" id="ARBA00023212"/>
    </source>
</evidence>
<dbReference type="InterPro" id="IPR024317">
    <property type="entry name" value="Dynein_heavy_chain_D4_dom"/>
</dbReference>
<dbReference type="InterPro" id="IPR041228">
    <property type="entry name" value="Dynein_C"/>
</dbReference>
<dbReference type="FunFam" id="1.20.140.100:FF:000001">
    <property type="entry name" value="dynein heavy chain 17, axonemal"/>
    <property type="match status" value="1"/>
</dbReference>
<keyword evidence="4" id="KW-0963">Cytoplasm</keyword>
<reference evidence="19 20" key="1">
    <citation type="journal article" date="2010" name="Nature">
        <title>The Ectocarpus genome and the independent evolution of multicellularity in brown algae.</title>
        <authorList>
            <person name="Cock J.M."/>
            <person name="Sterck L."/>
            <person name="Rouze P."/>
            <person name="Scornet D."/>
            <person name="Allen A.E."/>
            <person name="Amoutzias G."/>
            <person name="Anthouard V."/>
            <person name="Artiguenave F."/>
            <person name="Aury J.M."/>
            <person name="Badger J.H."/>
            <person name="Beszteri B."/>
            <person name="Billiau K."/>
            <person name="Bonnet E."/>
            <person name="Bothwell J.H."/>
            <person name="Bowler C."/>
            <person name="Boyen C."/>
            <person name="Brownlee C."/>
            <person name="Carrano C.J."/>
            <person name="Charrier B."/>
            <person name="Cho G.Y."/>
            <person name="Coelho S.M."/>
            <person name="Collen J."/>
            <person name="Corre E."/>
            <person name="Da Silva C."/>
            <person name="Delage L."/>
            <person name="Delaroque N."/>
            <person name="Dittami S.M."/>
            <person name="Doulbeau S."/>
            <person name="Elias M."/>
            <person name="Farnham G."/>
            <person name="Gachon C.M."/>
            <person name="Gschloessl B."/>
            <person name="Heesch S."/>
            <person name="Jabbari K."/>
            <person name="Jubin C."/>
            <person name="Kawai H."/>
            <person name="Kimura K."/>
            <person name="Kloareg B."/>
            <person name="Kupper F.C."/>
            <person name="Lang D."/>
            <person name="Le Bail A."/>
            <person name="Leblanc C."/>
            <person name="Lerouge P."/>
            <person name="Lohr M."/>
            <person name="Lopez P.J."/>
            <person name="Martens C."/>
            <person name="Maumus F."/>
            <person name="Michel G."/>
            <person name="Miranda-Saavedra D."/>
            <person name="Morales J."/>
            <person name="Moreau H."/>
            <person name="Motomura T."/>
            <person name="Nagasato C."/>
            <person name="Napoli C.A."/>
            <person name="Nelson D.R."/>
            <person name="Nyvall-Collen P."/>
            <person name="Peters A.F."/>
            <person name="Pommier C."/>
            <person name="Potin P."/>
            <person name="Poulain J."/>
            <person name="Quesneville H."/>
            <person name="Read B."/>
            <person name="Rensing S.A."/>
            <person name="Ritter A."/>
            <person name="Rousvoal S."/>
            <person name="Samanta M."/>
            <person name="Samson G."/>
            <person name="Schroeder D.C."/>
            <person name="Segurens B."/>
            <person name="Strittmatter M."/>
            <person name="Tonon T."/>
            <person name="Tregear J.W."/>
            <person name="Valentin K."/>
            <person name="von Dassow P."/>
            <person name="Yamagishi T."/>
            <person name="Van de Peer Y."/>
            <person name="Wincker P."/>
        </authorList>
    </citation>
    <scope>NUCLEOTIDE SEQUENCE [LARGE SCALE GENOMIC DNA]</scope>
    <source>
        <strain evidence="20">Ec32 / CCAP1310/4</strain>
    </source>
</reference>
<dbReference type="FunFam" id="3.40.50.300:FF:002141">
    <property type="entry name" value="Dynein heavy chain"/>
    <property type="match status" value="1"/>
</dbReference>
<dbReference type="Gene3D" id="1.10.8.720">
    <property type="entry name" value="Region D6 of dynein motor"/>
    <property type="match status" value="1"/>
</dbReference>
<dbReference type="InterPro" id="IPR027417">
    <property type="entry name" value="P-loop_NTPase"/>
</dbReference>
<dbReference type="FunFam" id="1.10.8.720:FF:000002">
    <property type="entry name" value="Dynein heavy chain 9, axonemal"/>
    <property type="match status" value="1"/>
</dbReference>
<dbReference type="InterPro" id="IPR041658">
    <property type="entry name" value="AAA_lid_11"/>
</dbReference>
<evidence type="ECO:0000256" key="16">
    <source>
        <dbReference type="SAM" id="Coils"/>
    </source>
</evidence>
<dbReference type="Pfam" id="PF08393">
    <property type="entry name" value="DHC_N2"/>
    <property type="match status" value="1"/>
</dbReference>
<evidence type="ECO:0000256" key="4">
    <source>
        <dbReference type="ARBA" id="ARBA00022490"/>
    </source>
</evidence>
<dbReference type="InterPro" id="IPR041466">
    <property type="entry name" value="Dynein_AAA5_ext"/>
</dbReference>
<dbReference type="Gene3D" id="3.20.180.20">
    <property type="entry name" value="Dynein heavy chain, N-terminal domain 2"/>
    <property type="match status" value="1"/>
</dbReference>
<feature type="coiled-coil region" evidence="16">
    <location>
        <begin position="262"/>
        <end position="300"/>
    </location>
</feature>
<dbReference type="Gene3D" id="3.10.490.20">
    <property type="match status" value="1"/>
</dbReference>
<protein>
    <submittedName>
        <fullName evidence="19">Dynein heavy chain family dynein heavy chain</fullName>
    </submittedName>
</protein>
<dbReference type="GO" id="GO:0005874">
    <property type="term" value="C:microtubule"/>
    <property type="evidence" value="ECO:0007669"/>
    <property type="project" value="UniProtKB-KW"/>
</dbReference>
<evidence type="ECO:0000256" key="12">
    <source>
        <dbReference type="ARBA" id="ARBA00023175"/>
    </source>
</evidence>
<dbReference type="Pfam" id="PF12780">
    <property type="entry name" value="AAA_8"/>
    <property type="match status" value="1"/>
</dbReference>
<proteinExistence type="inferred from homology"/>
<gene>
    <name evidence="19" type="primary">DYHC12</name>
    <name evidence="19" type="ORF">Esi_0223_0007</name>
</gene>
<keyword evidence="10 16" id="KW-0175">Coiled coil</keyword>
<dbReference type="GO" id="GO:0045505">
    <property type="term" value="F:dynein intermediate chain binding"/>
    <property type="evidence" value="ECO:0007669"/>
    <property type="project" value="InterPro"/>
</dbReference>
<dbReference type="FunFam" id="1.10.8.710:FF:000007">
    <property type="entry name" value="Putative dynein heavy chain"/>
    <property type="match status" value="1"/>
</dbReference>
<feature type="domain" description="AAA+ ATPase" evidence="18">
    <location>
        <begin position="1771"/>
        <end position="1922"/>
    </location>
</feature>
<evidence type="ECO:0000313" key="19">
    <source>
        <dbReference type="EMBL" id="CBJ30911.1"/>
    </source>
</evidence>
<dbReference type="OMA" id="MGCFTRK"/>
<dbReference type="InterPro" id="IPR014756">
    <property type="entry name" value="Ig_E-set"/>
</dbReference>
<sequence>MLYFTQVLDLSTWEWVEIEPTGELPEPRSGHQTVVVKDALYVCGGWNSVQQFDDLFILDTKTWAWSKADCGSGSAWGPPRWNHSAVGVFAVPHWKVFVFGGNSGNLAEGGNPQGDFRNDLCVLNTGSNTWTATSVVGELPEPRSDTQITGMGFSSTSGSVNVRFACPKGFVETEGRVVNDTEVSFHTPSFEKFGPMQVECRLSIGPKGLTNTKVNFQYFSVGDATKTVAFGPGLLHGTAPAVPVVFMIQARDKIGNDRVCGMDEFRVEVVNVAEEAERLKEAAKAAAKSKDKEGEEEEEEVVPGIASSIQDNMDGTYLVSYTPPSAGEYRVSVEFLGTFQGIAGPICGSPFTSVCEDGSDPENNSLNGPLLMSTIKDSTKELKDYSTKTLKGLKKNIPKDDRHELIKCKEYLKETEARRQELDLRINANRAALFVLRKKGEKNVDRLLDTLDNAATVWTDVKAQAPTTQQNLVPLTKLWSEKTEEEIEAYQGVVKEQLKEFKVRPFWEFECGAEEGRKALGEAEDALAKERKKLDAATHLCALFEFPDAIKESQRMIADMESNCKLMYKVWDVCEELQTFIQDSKEVLWSEVTPEALEDDAKTQMKNVKAAGHKDIRWCGAYKAEDKLCKDFLNTIPLISLLGNKAMRPRHWMMLMKATGKDFVPPYQDPQLKLGGLLALNLHEFSSDVEEIADQAIKEEKMEVTLAQLAERWNNIVWGMDPYKGGDVPLLKMAEEDFEALEADQLVVQGMMASRYLAQFEEVVSGWQTQLSMVSDVFTILQEIQRTWSYLEPLFIGSEEVKKELPEDAKRFEGIDTDVKALLKSMWEKKSVRDGCNTDGYLEKLESIQEQLELCKKSLADFLDGRRRQFPRYYFVSEADLLDILSNGSDPNKILVHTPKVYLCCKTLVLGDELMPSGRPKAVRLVSGVGSEEVEFEPAIPLEGKVEIYMQDVLDVTKASLYNNLKRSLSRYSEMSRPEWLMHKNPTSGRPSDPAQIILLTLAINYVSEVEAAFIEGQKGKQNALTHYNKQQIDQLNDLIRLTQSDLTKGDRTRVMVCITMDAHGRDVVQKMAREGVTMATEFQWQSQLKHKWRVPPPSASFQNRDPQLRGPGGERAEIAIADATLPYDYEYLGNGPRLVITPLTDRIYVTATQALNLKMGCAPAGPAGTGKTESTKDLANALAKCCYVFNCSPEMDYQGLGNIFKGLASSGAWGCFDEFNRLIPEVLSVCSVQFKAVCDGVKAEAARIVIEGDEVSLDPTCGAYITMNPGYLGRSELPEGLKALFRPMTVMVPDLVLICENMLMAEGFIEAKVLASKFYGLYSLLRELLSKQMHYDWGLRAVKSVLVVAGAFKRAEPELAEDALLMRALRDFNIPKIVREDEVVFFGLLGDLFPGQNPPRKVDEELEHFVVKACEVTGNHPDDLFCLKVVQLEELLQIRHCVFVMGPPGAGKSQSWKTLAAARKLRTPDNLTKIMDVNPKSIKTEELYGFISMATREWKDGLLSKVMRDLGNIPDEKPKWILLDGDLDANWIESMNSVMDDNRMLTLASNERIPLKSHMRMIFEIRDLKYATPATVSRAGILYISTDDGTQWVSLIQSWLKNREEPQNIKDAFQGFFDEYVGACLLWMKINVMPIVPVEDMALVQVLLYMMDGLLTPANTSTVEELEKVFVFCMIWAMGSALTVSDDGTDYQKLFSDWWRGEWKKVKFPSRETVFDYWLDPETGSFEQWTKSPYFFSIDYDSRVTPMTQITVPTPETCSVTFWMQLLVKMRKPVMMAGPSGTGKTQMVMGMLKMQNPDELTFQSINFNFYTTSAVLQNTMGLPLEKKTGTNFGPPGNSKLVYFLDDLNLSEVDPYNTQSAIALLRQHMEYEHQYDLAKLSLKNIANTQVVACMNPTAGSFLVNPRLQRWFATFAIGLPGPTSLLTIYQTILDGHLQHFDPEIAGQSSNMIKAALGLHNQVAANFRKTATNFHYEFNIRHLSNVFQGLLVAQPDQFKTAEKFVLLWMHESERVYGDRLVSTEDLSKYNALAQQQSKKLFPSFNMSKFYAAENADPLVFCHFAENIQDQIYDQVTSLNSMSGILEDALREYNETYATMDLVLFEDAMKHVARIVRIVLNDGGHALLVGVGGSGKQSLSRLAAFICGYSVSQIVISSTYSINDLKEDLKTMYNKAGNKDEGLMFLLTDSQITNERFLIYINDLLASGNIPDLFAVDEVDSIVNNMTSKVKAEGLVPDRKNCWEFFIKLIRKNLHVVLAFSPVGDDFRNRAKKFPALVNCTVIDWFQPWPRDALFSVGRKFLSEMDLGSDGIRAAIERFLPLSFKVVNTAAEAFKAAERRHVYTTPKSFLELLKLYNVLLSSKRESQDNAIERLTTGLHKLRETKDAVTSLEEDLKIKLEDAEQKKTVAEGIAETVSREKAIVEVETAKAQVQAEQVAKTQAEVSIKQRDTEADLAKAEPAVEAAMAALDTLNKKDLGECKTMGTPPKGVDDVFAATMVLLAGTSPSVITTKAGKVKDRSWDAAKKQLLGDIGGYIELLKGLKAGVDDNTIPAICWKEIRPFLALEHFTVDIIQSKNSAAAGVCSFVLNIVMYYDIVVTVEPKRLALAEANEQLNEANSTLKQVQEQVAELEAKLAKLTAEFNAANKDKQEALESVSKGQRKLDLAQRLTGALSSENDRWAENVIQLRADMELLTGDVLLAAAFISYVGPFTKTFRDQLMGQEFLPFLQKEFQAAVGEEGSLPMSADPDPIKTLTTDAEVAGWNSDGLPNDQVSTENGAIVTNSARWPLIIDPQLQGIKWIRTKEASPERNLEVVRLGQPDMLRKLEKALENGHSILIENLGETLEAVLTPVIQRAVIYRGRKMYIKLGDSEVEFHPDFRLFLHTKLSNPHFPPEIQAETTLINFTVTMRGLEDQLLNLVVRKERPDLADLGEQLVEQQNGFKIKMKELEDNILYKLATAEGDITEDVELIEGLEETKRIATDIEARSALAKETQVSIRVTSEKYRPVANRSSLLFFLMNDLVKIHSYYIYSLAAFTKVFYQGIDKVSKAVDEPPPPDDDPSVDGEPKAEGAEGEAGGEGGGDGAADAAEDSPTKEDDDAEEEEVEKVEMTDEELAARCVILVDAVTTTVFNYVRRGLFERDKLTVATMLTLKILVNDGILGQEEVDYLVMSKASMDPGNMGPLGEWLPETIWPKLKSLERIKRFQNIGDAMQSDSDDWQAWFDDEKADQAKLPGEFEKSLNAFDRLILLRAMRPDRVSTALAKWIGQTMGTNYVLQQPYNMAETYIETSPATPMFFVLFPGVDPTPWVESLARTLDITTENGKFINISMGQGQEKPAEGVVERFARDGGWVLLQNCHLMQSWVPSLERLLEIVQQGAHDTFRCFISAEPPPMASMKNMPESLMQSCIKVANEAPADIKSNLTRAWANFNQEKIDGCNKPTEYKACLFSLCWFHSIVLGRRRFGPQGWSRPYSFNTGDLTICANVLGSYLNDNPQVPWDDLRYIFGEIMYGGHITDPWDRRTNNVYLEVLFTEGLFSAMELGPGFKAPDPNVYDFQGFLDYTDKELPAESPPQFGLHPNAEIGYLTNSCESLFKAILNIAGASGGGGGSSDSIIKDTMADLLERLPDNFEMITMQLRAKPLLEGESGPFVVVALQECSRMNALLTEIRRSLVELDKGLKGQLNMSQSMEDLATAFGLNEWPGRNPFAQCAWEKLAWPSKKNLLSEFIDMLRRIAQLVAWSEDLVTPQCVWLPGLFNPTAYLTAVMQVTARSTGSPLDKMTTETHISTFMEPQEVDYYPQDGAFVSGLYIEGARWATGEEAGDPEVITGTPCAGNLVDSRLKELLPALPVVYVKAVPVQSSWEPSAVGYIRHDPKIYEAPVYITSFRGPTYVFLATLKTEDPVSKWTLTGTAVLLQTDD</sequence>
<comment type="subcellular location">
    <subcellularLocation>
        <location evidence="1">Cytoplasm</location>
        <location evidence="1">Cytoskeleton</location>
        <location evidence="1">Cilium axoneme</location>
    </subcellularLocation>
</comment>
<dbReference type="GO" id="GO:0030286">
    <property type="term" value="C:dynein complex"/>
    <property type="evidence" value="ECO:0007669"/>
    <property type="project" value="UniProtKB-KW"/>
</dbReference>
<dbReference type="InterPro" id="IPR035706">
    <property type="entry name" value="AAA_9"/>
</dbReference>
<keyword evidence="11" id="KW-0969">Cilium</keyword>
<evidence type="ECO:0000313" key="20">
    <source>
        <dbReference type="Proteomes" id="UP000002630"/>
    </source>
</evidence>
<feature type="region of interest" description="Disordered" evidence="17">
    <location>
        <begin position="3047"/>
        <end position="3107"/>
    </location>
</feature>
<feature type="compositionally biased region" description="Acidic residues" evidence="17">
    <location>
        <begin position="3093"/>
        <end position="3107"/>
    </location>
</feature>
<dbReference type="FunFam" id="1.20.920.20:FF:000001">
    <property type="entry name" value="dynein heavy chain 2, axonemal"/>
    <property type="match status" value="1"/>
</dbReference>
<dbReference type="Pfam" id="PF12775">
    <property type="entry name" value="AAA_7"/>
    <property type="match status" value="1"/>
</dbReference>
<feature type="domain" description="AAA+ ATPase" evidence="18">
    <location>
        <begin position="1158"/>
        <end position="1296"/>
    </location>
</feature>
<dbReference type="InterPro" id="IPR042228">
    <property type="entry name" value="Dynein_linker_3"/>
</dbReference>
<dbReference type="InterPro" id="IPR042219">
    <property type="entry name" value="AAA_lid_11_sf"/>
</dbReference>
<evidence type="ECO:0000256" key="5">
    <source>
        <dbReference type="ARBA" id="ARBA00022701"/>
    </source>
</evidence>